<keyword evidence="2" id="KW-0677">Repeat</keyword>
<gene>
    <name evidence="6" type="ORF">GA0070616_3843</name>
</gene>
<evidence type="ECO:0000256" key="2">
    <source>
        <dbReference type="ARBA" id="ARBA00022737"/>
    </source>
</evidence>
<organism evidence="6 7">
    <name type="scientific">Micromonospora nigra</name>
    <dbReference type="NCBI Taxonomy" id="145857"/>
    <lineage>
        <taxon>Bacteria</taxon>
        <taxon>Bacillati</taxon>
        <taxon>Actinomycetota</taxon>
        <taxon>Actinomycetes</taxon>
        <taxon>Micromonosporales</taxon>
        <taxon>Micromonosporaceae</taxon>
        <taxon>Micromonospora</taxon>
    </lineage>
</organism>
<dbReference type="Pfam" id="PF12872">
    <property type="entry name" value="OST-HTH"/>
    <property type="match status" value="1"/>
</dbReference>
<name>A0A1C6SI51_9ACTN</name>
<dbReference type="InterPro" id="IPR015943">
    <property type="entry name" value="WD40/YVTN_repeat-like_dom_sf"/>
</dbReference>
<dbReference type="SUPFAM" id="SSF101908">
    <property type="entry name" value="Putative isomerase YbhE"/>
    <property type="match status" value="1"/>
</dbReference>
<dbReference type="InterPro" id="IPR025605">
    <property type="entry name" value="OST-HTH/LOTUS_dom"/>
</dbReference>
<dbReference type="PANTHER" id="PTHR19848">
    <property type="entry name" value="WD40 REPEAT PROTEIN"/>
    <property type="match status" value="1"/>
</dbReference>
<dbReference type="InterPro" id="IPR001680">
    <property type="entry name" value="WD40_rpt"/>
</dbReference>
<dbReference type="Gene3D" id="2.130.10.10">
    <property type="entry name" value="YVTN repeat-like/Quinoprotein amine dehydrogenase"/>
    <property type="match status" value="4"/>
</dbReference>
<feature type="repeat" description="WD" evidence="3">
    <location>
        <begin position="463"/>
        <end position="504"/>
    </location>
</feature>
<dbReference type="RefSeq" id="WP_091084512.1">
    <property type="nucleotide sequence ID" value="NZ_FMHT01000003.1"/>
</dbReference>
<evidence type="ECO:0000259" key="5">
    <source>
        <dbReference type="PROSITE" id="PS51644"/>
    </source>
</evidence>
<evidence type="ECO:0000313" key="6">
    <source>
        <dbReference type="EMBL" id="SCL29220.1"/>
    </source>
</evidence>
<dbReference type="STRING" id="145857.GA0070616_3843"/>
<dbReference type="SMART" id="SM00320">
    <property type="entry name" value="WD40"/>
    <property type="match status" value="11"/>
</dbReference>
<accession>A0A1C6SI51</accession>
<dbReference type="PANTHER" id="PTHR19848:SF8">
    <property type="entry name" value="F-BOX AND WD REPEAT DOMAIN CONTAINING 7"/>
    <property type="match status" value="1"/>
</dbReference>
<dbReference type="PROSITE" id="PS50082">
    <property type="entry name" value="WD_REPEATS_2"/>
    <property type="match status" value="2"/>
</dbReference>
<keyword evidence="1 3" id="KW-0853">WD repeat</keyword>
<dbReference type="Proteomes" id="UP000199699">
    <property type="component" value="Unassembled WGS sequence"/>
</dbReference>
<dbReference type="AlphaFoldDB" id="A0A1C6SI51"/>
<evidence type="ECO:0000256" key="1">
    <source>
        <dbReference type="ARBA" id="ARBA00022574"/>
    </source>
</evidence>
<proteinExistence type="predicted"/>
<dbReference type="EMBL" id="FMHT01000003">
    <property type="protein sequence ID" value="SCL29220.1"/>
    <property type="molecule type" value="Genomic_DNA"/>
</dbReference>
<dbReference type="SUPFAM" id="SSF50998">
    <property type="entry name" value="Quinoprotein alcohol dehydrogenase-like"/>
    <property type="match status" value="1"/>
</dbReference>
<feature type="compositionally biased region" description="Low complexity" evidence="4">
    <location>
        <begin position="681"/>
        <end position="702"/>
    </location>
</feature>
<feature type="compositionally biased region" description="Basic and acidic residues" evidence="4">
    <location>
        <begin position="876"/>
        <end position="885"/>
    </location>
</feature>
<dbReference type="PROSITE" id="PS51644">
    <property type="entry name" value="HTH_OST"/>
    <property type="match status" value="1"/>
</dbReference>
<reference evidence="6 7" key="1">
    <citation type="submission" date="2016-06" db="EMBL/GenBank/DDBJ databases">
        <authorList>
            <person name="Kjaerup R.B."/>
            <person name="Dalgaard T.S."/>
            <person name="Juul-Madsen H.R."/>
        </authorList>
    </citation>
    <scope>NUCLEOTIDE SEQUENCE [LARGE SCALE GENOMIC DNA]</scope>
    <source>
        <strain evidence="6 7">DSM 43818</strain>
    </source>
</reference>
<dbReference type="SUPFAM" id="SSF101898">
    <property type="entry name" value="NHL repeat"/>
    <property type="match status" value="1"/>
</dbReference>
<dbReference type="InterPro" id="IPR011047">
    <property type="entry name" value="Quinoprotein_ADH-like_sf"/>
</dbReference>
<dbReference type="OrthoDB" id="134501at2"/>
<feature type="repeat" description="WD" evidence="3">
    <location>
        <begin position="253"/>
        <end position="294"/>
    </location>
</feature>
<protein>
    <submittedName>
        <fullName evidence="6">WD40 repeat</fullName>
    </submittedName>
</protein>
<feature type="region of interest" description="Disordered" evidence="4">
    <location>
        <begin position="679"/>
        <end position="704"/>
    </location>
</feature>
<feature type="region of interest" description="Disordered" evidence="4">
    <location>
        <begin position="855"/>
        <end position="893"/>
    </location>
</feature>
<feature type="domain" description="HTH OST-type" evidence="5">
    <location>
        <begin position="902"/>
        <end position="975"/>
    </location>
</feature>
<evidence type="ECO:0000313" key="7">
    <source>
        <dbReference type="Proteomes" id="UP000199699"/>
    </source>
</evidence>
<evidence type="ECO:0000256" key="4">
    <source>
        <dbReference type="SAM" id="MobiDB-lite"/>
    </source>
</evidence>
<keyword evidence="7" id="KW-1185">Reference proteome</keyword>
<evidence type="ECO:0000256" key="3">
    <source>
        <dbReference type="PROSITE-ProRule" id="PRU00221"/>
    </source>
</evidence>
<dbReference type="Pfam" id="PF00400">
    <property type="entry name" value="WD40"/>
    <property type="match status" value="3"/>
</dbReference>
<sequence length="981" mass="104050">MTVSIAQLHLALVRQASELAAPELRNQPQTVAQQLLYQSRLDPASATLAGPAMRRLRQLGRRPDVGLTLATRWSTSVLRERIRPNRGQITGLHVSADGSVVLFSGEDQTLHRWQGGSSAAWPESLGVLRHRISTVSGTAAADRAVTGDHEGSVHLWHVLKPGRPPQLLWRHERAVRAVAMDAQGTTVVSGSDDGATLVGRPGEAPRALRQPTFGGVRAAAIAPDGSFAVTSQGRSGVWFWDLTTEDPAARQLVAEAEDAYTAVTVSPDGTVVAAVTRTGCVYVWDVTTGETVARLLGRHSLQLWAVVVTDNGQVIAGGTDGQVLAWNLPTGAGPTVLGIHDRSVTALACDRSGNLISAGKDGLLLRYRFADDAPANAGQRHTFEIWTVRCLADGSAAVTAGRDGVYLWDLGTATPPEPVRLSDASVRKIAVLADGSGFVSLTYDNELLLHDLANPDTPRLINARRYQGTYQDLAVTPDGRAVITAGDDGSIQRWNLTSPQPPRTIGFHNSNRVRRVAVSPDGEFVISTDDYRRLLRWRSDPSDDEVLNWRPLGSADSRPRPIRCIAVTRNDVVLGDDAGTVRRLSVNGFGSTELGRHRADQKVRSLAVGDNGSWVVSIADDGDVCCWAMDASGPLAVLVPAALPRTVVTGAGKILIGDRNGGLTLVDVLPAPGSSAVRGVPAASTSTSTPLATAPAAPTAPADGPPMPLPVFDPAARLPATPPPVAIPVVQPGGLTIVVDQVWTRAIARTQRLEFASLRTYLAAGRPNVAVLASADVPGLHRLRQAARHLDWHVADVAADAVLRVADIVRVVDDVLRHGEVLLVSGRAEILAAVAAAPRPGLRIVDDLTGYFHSRQPGSPTAAGAVPLDRGNPPAEEPRQGDDARTGAGNHPTVVRPIQVGDLAAAENLLVRAIDTLPVRTPTASAVKAAMLRLDPQFSEQTLGFARFRDLLRAMPHRVRVVGQSGADITVALVDDREPPD</sequence>